<evidence type="ECO:0000313" key="11">
    <source>
        <dbReference type="Proteomes" id="UP001501251"/>
    </source>
</evidence>
<proteinExistence type="inferred from homology"/>
<protein>
    <recommendedName>
        <fullName evidence="6">RNA polymerase sigma factor</fullName>
    </recommendedName>
</protein>
<reference evidence="11" key="1">
    <citation type="journal article" date="2019" name="Int. J. Syst. Evol. Microbiol.">
        <title>The Global Catalogue of Microorganisms (GCM) 10K type strain sequencing project: providing services to taxonomists for standard genome sequencing and annotation.</title>
        <authorList>
            <consortium name="The Broad Institute Genomics Platform"/>
            <consortium name="The Broad Institute Genome Sequencing Center for Infectious Disease"/>
            <person name="Wu L."/>
            <person name="Ma J."/>
        </authorList>
    </citation>
    <scope>NUCLEOTIDE SEQUENCE [LARGE SCALE GENOMIC DNA]</scope>
    <source>
        <strain evidence="11">JCM 17388</strain>
    </source>
</reference>
<dbReference type="InterPro" id="IPR013324">
    <property type="entry name" value="RNA_pol_sigma_r3/r4-like"/>
</dbReference>
<dbReference type="InterPro" id="IPR036388">
    <property type="entry name" value="WH-like_DNA-bd_sf"/>
</dbReference>
<dbReference type="EMBL" id="BAABAQ010000006">
    <property type="protein sequence ID" value="GAA4193550.1"/>
    <property type="molecule type" value="Genomic_DNA"/>
</dbReference>
<evidence type="ECO:0000259" key="8">
    <source>
        <dbReference type="Pfam" id="PF04542"/>
    </source>
</evidence>
<evidence type="ECO:0000256" key="7">
    <source>
        <dbReference type="SAM" id="MobiDB-lite"/>
    </source>
</evidence>
<feature type="region of interest" description="Disordered" evidence="7">
    <location>
        <begin position="1"/>
        <end position="20"/>
    </location>
</feature>
<feature type="domain" description="RNA polymerase sigma-70 region 2" evidence="8">
    <location>
        <begin position="41"/>
        <end position="108"/>
    </location>
</feature>
<dbReference type="NCBIfam" id="TIGR02937">
    <property type="entry name" value="sigma70-ECF"/>
    <property type="match status" value="1"/>
</dbReference>
<evidence type="ECO:0000313" key="10">
    <source>
        <dbReference type="EMBL" id="GAA4193550.1"/>
    </source>
</evidence>
<keyword evidence="3 6" id="KW-0731">Sigma factor</keyword>
<evidence type="ECO:0000256" key="2">
    <source>
        <dbReference type="ARBA" id="ARBA00023015"/>
    </source>
</evidence>
<dbReference type="Proteomes" id="UP001501251">
    <property type="component" value="Unassembled WGS sequence"/>
</dbReference>
<feature type="domain" description="RNA polymerase sigma-70 region 4" evidence="9">
    <location>
        <begin position="139"/>
        <end position="186"/>
    </location>
</feature>
<evidence type="ECO:0000256" key="5">
    <source>
        <dbReference type="ARBA" id="ARBA00023163"/>
    </source>
</evidence>
<dbReference type="InterPro" id="IPR039425">
    <property type="entry name" value="RNA_pol_sigma-70-like"/>
</dbReference>
<keyword evidence="2 6" id="KW-0805">Transcription regulation</keyword>
<dbReference type="InterPro" id="IPR007630">
    <property type="entry name" value="RNA_pol_sigma70_r4"/>
</dbReference>
<dbReference type="Gene3D" id="1.10.10.10">
    <property type="entry name" value="Winged helix-like DNA-binding domain superfamily/Winged helix DNA-binding domain"/>
    <property type="match status" value="1"/>
</dbReference>
<dbReference type="InterPro" id="IPR014284">
    <property type="entry name" value="RNA_pol_sigma-70_dom"/>
</dbReference>
<keyword evidence="5 6" id="KW-0804">Transcription</keyword>
<evidence type="ECO:0000256" key="3">
    <source>
        <dbReference type="ARBA" id="ARBA00023082"/>
    </source>
</evidence>
<evidence type="ECO:0000256" key="4">
    <source>
        <dbReference type="ARBA" id="ARBA00023125"/>
    </source>
</evidence>
<dbReference type="InterPro" id="IPR000838">
    <property type="entry name" value="RNA_pol_sigma70_ECF_CS"/>
</dbReference>
<keyword evidence="4 6" id="KW-0238">DNA-binding</keyword>
<comment type="caution">
    <text evidence="10">The sequence shown here is derived from an EMBL/GenBank/DDBJ whole genome shotgun (WGS) entry which is preliminary data.</text>
</comment>
<gene>
    <name evidence="10" type="ORF">GCM10022252_36660</name>
</gene>
<dbReference type="PANTHER" id="PTHR43133">
    <property type="entry name" value="RNA POLYMERASE ECF-TYPE SIGMA FACTO"/>
    <property type="match status" value="1"/>
</dbReference>
<keyword evidence="11" id="KW-1185">Reference proteome</keyword>
<evidence type="ECO:0000259" key="9">
    <source>
        <dbReference type="Pfam" id="PF04545"/>
    </source>
</evidence>
<accession>A0ABP8AYB4</accession>
<dbReference type="Gene3D" id="1.10.1740.10">
    <property type="match status" value="1"/>
</dbReference>
<dbReference type="InterPro" id="IPR007627">
    <property type="entry name" value="RNA_pol_sigma70_r2"/>
</dbReference>
<comment type="similarity">
    <text evidence="1 6">Belongs to the sigma-70 factor family. ECF subfamily.</text>
</comment>
<evidence type="ECO:0000256" key="1">
    <source>
        <dbReference type="ARBA" id="ARBA00010641"/>
    </source>
</evidence>
<dbReference type="Pfam" id="PF04545">
    <property type="entry name" value="Sigma70_r4"/>
    <property type="match status" value="1"/>
</dbReference>
<dbReference type="PROSITE" id="PS01063">
    <property type="entry name" value="SIGMA70_ECF"/>
    <property type="match status" value="1"/>
</dbReference>
<dbReference type="PANTHER" id="PTHR43133:SF62">
    <property type="entry name" value="RNA POLYMERASE SIGMA FACTOR SIGZ"/>
    <property type="match status" value="1"/>
</dbReference>
<dbReference type="SUPFAM" id="SSF88946">
    <property type="entry name" value="Sigma2 domain of RNA polymerase sigma factors"/>
    <property type="match status" value="1"/>
</dbReference>
<name>A0ABP8AYB4_9ACTN</name>
<sequence>MSRPPRPDMSHKTNDDRTGLDEEALAAGLRGGDERCLAEAYRRWAPMVYTLALRSLRHAADAEDVTQQVFIAAWKGRVGYDAEAGSLAAWLTGITRHKVADRWRMIQREQKITHTVGSAVQEPPALDAVTDGVLLTDELNKLGEPRRTILELAFYQQLTHIEIAAKLDLPLGTVKSHISRGLDRLRRRLGVNGASSER</sequence>
<dbReference type="InterPro" id="IPR013325">
    <property type="entry name" value="RNA_pol_sigma_r2"/>
</dbReference>
<dbReference type="Pfam" id="PF04542">
    <property type="entry name" value="Sigma70_r2"/>
    <property type="match status" value="1"/>
</dbReference>
<evidence type="ECO:0000256" key="6">
    <source>
        <dbReference type="RuleBase" id="RU000716"/>
    </source>
</evidence>
<dbReference type="SUPFAM" id="SSF88659">
    <property type="entry name" value="Sigma3 and sigma4 domains of RNA polymerase sigma factors"/>
    <property type="match status" value="1"/>
</dbReference>
<organism evidence="10 11">
    <name type="scientific">Streptosporangium oxazolinicum</name>
    <dbReference type="NCBI Taxonomy" id="909287"/>
    <lineage>
        <taxon>Bacteria</taxon>
        <taxon>Bacillati</taxon>
        <taxon>Actinomycetota</taxon>
        <taxon>Actinomycetes</taxon>
        <taxon>Streptosporangiales</taxon>
        <taxon>Streptosporangiaceae</taxon>
        <taxon>Streptosporangium</taxon>
    </lineage>
</organism>